<feature type="chain" id="PRO_5002889606" evidence="2">
    <location>
        <begin position="29"/>
        <end position="132"/>
    </location>
</feature>
<protein>
    <submittedName>
        <fullName evidence="3">Uncharacterized protein</fullName>
    </submittedName>
</protein>
<gene>
    <name evidence="3" type="ORF">RCOM_0511190</name>
</gene>
<dbReference type="Proteomes" id="UP000008311">
    <property type="component" value="Unassembled WGS sequence"/>
</dbReference>
<name>B9SSI7_RICCO</name>
<evidence type="ECO:0000256" key="1">
    <source>
        <dbReference type="SAM" id="MobiDB-lite"/>
    </source>
</evidence>
<dbReference type="AlphaFoldDB" id="B9SSI7"/>
<evidence type="ECO:0000313" key="4">
    <source>
        <dbReference type="Proteomes" id="UP000008311"/>
    </source>
</evidence>
<sequence>MATSRGMVFLLLISTVMICSLFIRETHAECGSVHPDDDRKCHESYAGGNGNNEFEEDDDEFDDTYKVVNKVAIKAPMRVLASTTTTTTTTTAPPPSTSVPSSEFDPSGHGDILNPRQLEDDLGDAGVVVLGH</sequence>
<reference evidence="4" key="1">
    <citation type="journal article" date="2010" name="Nat. Biotechnol.">
        <title>Draft genome sequence of the oilseed species Ricinus communis.</title>
        <authorList>
            <person name="Chan A.P."/>
            <person name="Crabtree J."/>
            <person name="Zhao Q."/>
            <person name="Lorenzi H."/>
            <person name="Orvis J."/>
            <person name="Puiu D."/>
            <person name="Melake-Berhan A."/>
            <person name="Jones K.M."/>
            <person name="Redman J."/>
            <person name="Chen G."/>
            <person name="Cahoon E.B."/>
            <person name="Gedil M."/>
            <person name="Stanke M."/>
            <person name="Haas B.J."/>
            <person name="Wortman J.R."/>
            <person name="Fraser-Liggett C.M."/>
            <person name="Ravel J."/>
            <person name="Rabinowicz P.D."/>
        </authorList>
    </citation>
    <scope>NUCLEOTIDE SEQUENCE [LARGE SCALE GENOMIC DNA]</scope>
    <source>
        <strain evidence="4">cv. Hale</strain>
    </source>
</reference>
<dbReference type="InParanoid" id="B9SSI7"/>
<feature type="signal peptide" evidence="2">
    <location>
        <begin position="1"/>
        <end position="28"/>
    </location>
</feature>
<accession>B9SSI7</accession>
<dbReference type="EMBL" id="EQ974114">
    <property type="protein sequence ID" value="EEF33430.1"/>
    <property type="molecule type" value="Genomic_DNA"/>
</dbReference>
<organism evidence="3 4">
    <name type="scientific">Ricinus communis</name>
    <name type="common">Castor bean</name>
    <dbReference type="NCBI Taxonomy" id="3988"/>
    <lineage>
        <taxon>Eukaryota</taxon>
        <taxon>Viridiplantae</taxon>
        <taxon>Streptophyta</taxon>
        <taxon>Embryophyta</taxon>
        <taxon>Tracheophyta</taxon>
        <taxon>Spermatophyta</taxon>
        <taxon>Magnoliopsida</taxon>
        <taxon>eudicotyledons</taxon>
        <taxon>Gunneridae</taxon>
        <taxon>Pentapetalae</taxon>
        <taxon>rosids</taxon>
        <taxon>fabids</taxon>
        <taxon>Malpighiales</taxon>
        <taxon>Euphorbiaceae</taxon>
        <taxon>Acalyphoideae</taxon>
        <taxon>Acalypheae</taxon>
        <taxon>Ricinus</taxon>
    </lineage>
</organism>
<feature type="region of interest" description="Disordered" evidence="1">
    <location>
        <begin position="83"/>
        <end position="125"/>
    </location>
</feature>
<feature type="region of interest" description="Disordered" evidence="1">
    <location>
        <begin position="32"/>
        <end position="58"/>
    </location>
</feature>
<feature type="compositionally biased region" description="Basic and acidic residues" evidence="1">
    <location>
        <begin position="32"/>
        <end position="43"/>
    </location>
</feature>
<keyword evidence="2" id="KW-0732">Signal</keyword>
<evidence type="ECO:0000313" key="3">
    <source>
        <dbReference type="EMBL" id="EEF33430.1"/>
    </source>
</evidence>
<evidence type="ECO:0000256" key="2">
    <source>
        <dbReference type="SAM" id="SignalP"/>
    </source>
</evidence>
<keyword evidence="4" id="KW-1185">Reference proteome</keyword>
<proteinExistence type="predicted"/>